<gene>
    <name evidence="9" type="ORF">FWK35_00029235</name>
</gene>
<evidence type="ECO:0000256" key="4">
    <source>
        <dbReference type="ARBA" id="ARBA00022722"/>
    </source>
</evidence>
<organism evidence="9 10">
    <name type="scientific">Aphis craccivora</name>
    <name type="common">Cowpea aphid</name>
    <dbReference type="NCBI Taxonomy" id="307492"/>
    <lineage>
        <taxon>Eukaryota</taxon>
        <taxon>Metazoa</taxon>
        <taxon>Ecdysozoa</taxon>
        <taxon>Arthropoda</taxon>
        <taxon>Hexapoda</taxon>
        <taxon>Insecta</taxon>
        <taxon>Pterygota</taxon>
        <taxon>Neoptera</taxon>
        <taxon>Paraneoptera</taxon>
        <taxon>Hemiptera</taxon>
        <taxon>Sternorrhyncha</taxon>
        <taxon>Aphidomorpha</taxon>
        <taxon>Aphidoidea</taxon>
        <taxon>Aphididae</taxon>
        <taxon>Aphidini</taxon>
        <taxon>Aphis</taxon>
        <taxon>Aphis</taxon>
    </lineage>
</organism>
<keyword evidence="5" id="KW-0479">Metal-binding</keyword>
<evidence type="ECO:0000256" key="1">
    <source>
        <dbReference type="ARBA" id="ARBA00001968"/>
    </source>
</evidence>
<keyword evidence="6" id="KW-0378">Hydrolase</keyword>
<evidence type="ECO:0000256" key="6">
    <source>
        <dbReference type="ARBA" id="ARBA00022801"/>
    </source>
</evidence>
<dbReference type="InterPro" id="IPR045249">
    <property type="entry name" value="HARBI1-like"/>
</dbReference>
<dbReference type="GO" id="GO:0004518">
    <property type="term" value="F:nuclease activity"/>
    <property type="evidence" value="ECO:0007669"/>
    <property type="project" value="UniProtKB-KW"/>
</dbReference>
<keyword evidence="4" id="KW-0540">Nuclease</keyword>
<evidence type="ECO:0000256" key="2">
    <source>
        <dbReference type="ARBA" id="ARBA00004123"/>
    </source>
</evidence>
<evidence type="ECO:0000256" key="7">
    <source>
        <dbReference type="ARBA" id="ARBA00023242"/>
    </source>
</evidence>
<evidence type="ECO:0000313" key="10">
    <source>
        <dbReference type="Proteomes" id="UP000478052"/>
    </source>
</evidence>
<proteinExistence type="inferred from homology"/>
<evidence type="ECO:0000256" key="5">
    <source>
        <dbReference type="ARBA" id="ARBA00022723"/>
    </source>
</evidence>
<comment type="cofactor">
    <cofactor evidence="1">
        <name>a divalent metal cation</name>
        <dbReference type="ChEBI" id="CHEBI:60240"/>
    </cofactor>
</comment>
<dbReference type="GO" id="GO:0046872">
    <property type="term" value="F:metal ion binding"/>
    <property type="evidence" value="ECO:0007669"/>
    <property type="project" value="UniProtKB-KW"/>
</dbReference>
<dbReference type="InterPro" id="IPR027806">
    <property type="entry name" value="HARBI1_dom"/>
</dbReference>
<evidence type="ECO:0000256" key="3">
    <source>
        <dbReference type="ARBA" id="ARBA00006958"/>
    </source>
</evidence>
<comment type="similarity">
    <text evidence="3">Belongs to the HARBI1 family.</text>
</comment>
<dbReference type="GO" id="GO:0005634">
    <property type="term" value="C:nucleus"/>
    <property type="evidence" value="ECO:0007669"/>
    <property type="project" value="UniProtKB-SubCell"/>
</dbReference>
<protein>
    <submittedName>
        <fullName evidence="9">Protein ANTAGONIST OF LIKE HETEROCHROMATIN PROTEIN 1-like</fullName>
    </submittedName>
</protein>
<name>A0A6G0VX58_APHCR</name>
<sequence length="436" mass="50541">MITTGRPHTKRAKLISVTNMSSDEEEVVVPILWSLLLDIEKNEKQKRMWVHPLNEKRTTNNLIKNFLRELRNDHLKFKNFTRVSPETFDYILNIISEEIQKADTNFRKSIKPDEQLLVAFYLASGERFQRLHYHFRLGATTIGIIVDSVCSAIWKLLSPIYLPSPKTEDWIKIANDFSEIWNFPNCVGAIDGKHISIICPPGAGSEYYNYKGYHSIVLQAVVNAHAKFVVIDVGDYGRSSDSGIFKESLFGKKLINNKLNLPAPKKIDQHINEDFPFVFVGDEAYPLLPNLMRPFPRRQLTNEKRIYNYRLSRARRIVECAFGIMVKRFNVLENKMLVGPEKATTITRAICVLHNLIMTREVNLAEIHNEIENNHYQTEIRSEANIVHHNRSSIAAIEQRNKFMDFFNSENGSVPWQDRYLLKIKKVAKLMKNLPQ</sequence>
<dbReference type="GO" id="GO:0016787">
    <property type="term" value="F:hydrolase activity"/>
    <property type="evidence" value="ECO:0007669"/>
    <property type="project" value="UniProtKB-KW"/>
</dbReference>
<dbReference type="Pfam" id="PF13359">
    <property type="entry name" value="DDE_Tnp_4"/>
    <property type="match status" value="1"/>
</dbReference>
<dbReference type="PANTHER" id="PTHR22930:SF269">
    <property type="entry name" value="NUCLEASE HARBI1-LIKE PROTEIN"/>
    <property type="match status" value="1"/>
</dbReference>
<evidence type="ECO:0000313" key="9">
    <source>
        <dbReference type="EMBL" id="KAF0711287.1"/>
    </source>
</evidence>
<feature type="domain" description="DDE Tnp4" evidence="8">
    <location>
        <begin position="190"/>
        <end position="355"/>
    </location>
</feature>
<dbReference type="Proteomes" id="UP000478052">
    <property type="component" value="Unassembled WGS sequence"/>
</dbReference>
<reference evidence="9 10" key="1">
    <citation type="submission" date="2019-08" db="EMBL/GenBank/DDBJ databases">
        <title>Whole genome of Aphis craccivora.</title>
        <authorList>
            <person name="Voronova N.V."/>
            <person name="Shulinski R.S."/>
            <person name="Bandarenka Y.V."/>
            <person name="Zhorov D.G."/>
            <person name="Warner D."/>
        </authorList>
    </citation>
    <scope>NUCLEOTIDE SEQUENCE [LARGE SCALE GENOMIC DNA]</scope>
    <source>
        <strain evidence="9">180601</strain>
        <tissue evidence="9">Whole Body</tissue>
    </source>
</reference>
<dbReference type="AlphaFoldDB" id="A0A6G0VX58"/>
<dbReference type="PANTHER" id="PTHR22930">
    <property type="match status" value="1"/>
</dbReference>
<comment type="subcellular location">
    <subcellularLocation>
        <location evidence="2">Nucleus</location>
    </subcellularLocation>
</comment>
<comment type="caution">
    <text evidence="9">The sequence shown here is derived from an EMBL/GenBank/DDBJ whole genome shotgun (WGS) entry which is preliminary data.</text>
</comment>
<keyword evidence="10" id="KW-1185">Reference proteome</keyword>
<keyword evidence="7" id="KW-0539">Nucleus</keyword>
<accession>A0A6G0VX58</accession>
<dbReference type="OrthoDB" id="6604793at2759"/>
<evidence type="ECO:0000259" key="8">
    <source>
        <dbReference type="Pfam" id="PF13359"/>
    </source>
</evidence>
<dbReference type="EMBL" id="VUJU01011316">
    <property type="protein sequence ID" value="KAF0711287.1"/>
    <property type="molecule type" value="Genomic_DNA"/>
</dbReference>